<dbReference type="InterPro" id="IPR025665">
    <property type="entry name" value="Beta-barrel_OMP_2"/>
</dbReference>
<organism evidence="3 5">
    <name type="scientific">Flavobacterium hibernum</name>
    <dbReference type="NCBI Taxonomy" id="37752"/>
    <lineage>
        <taxon>Bacteria</taxon>
        <taxon>Pseudomonadati</taxon>
        <taxon>Bacteroidota</taxon>
        <taxon>Flavobacteriia</taxon>
        <taxon>Flavobacteriales</taxon>
        <taxon>Flavobacteriaceae</taxon>
        <taxon>Flavobacterium</taxon>
    </lineage>
</organism>
<dbReference type="SUPFAM" id="SSF56925">
    <property type="entry name" value="OMPA-like"/>
    <property type="match status" value="1"/>
</dbReference>
<dbReference type="EMBL" id="MUGX01000002">
    <property type="protein sequence ID" value="OXA91766.1"/>
    <property type="molecule type" value="Genomic_DNA"/>
</dbReference>
<dbReference type="AlphaFoldDB" id="A0A0D0ET94"/>
<dbReference type="STRING" id="37752.IW18_15810"/>
<dbReference type="OrthoDB" id="947434at2"/>
<feature type="domain" description="Outer membrane protein beta-barrel" evidence="2">
    <location>
        <begin position="20"/>
        <end position="176"/>
    </location>
</feature>
<accession>A0A0D0ET94</accession>
<comment type="caution">
    <text evidence="3">The sequence shown here is derived from an EMBL/GenBank/DDBJ whole genome shotgun (WGS) entry which is preliminary data.</text>
</comment>
<dbReference type="Proteomes" id="UP000198302">
    <property type="component" value="Unassembled WGS sequence"/>
</dbReference>
<dbReference type="Proteomes" id="UP000032061">
    <property type="component" value="Unassembled WGS sequence"/>
</dbReference>
<evidence type="ECO:0000256" key="1">
    <source>
        <dbReference type="SAM" id="SignalP"/>
    </source>
</evidence>
<name>A0A0D0ET94_9FLAO</name>
<dbReference type="EMBL" id="JPRK01000013">
    <property type="protein sequence ID" value="KIO51733.1"/>
    <property type="molecule type" value="Genomic_DNA"/>
</dbReference>
<evidence type="ECO:0000313" key="4">
    <source>
        <dbReference type="EMBL" id="OXA91766.1"/>
    </source>
</evidence>
<dbReference type="Pfam" id="PF13568">
    <property type="entry name" value="OMP_b-brl_2"/>
    <property type="match status" value="1"/>
</dbReference>
<feature type="signal peptide" evidence="1">
    <location>
        <begin position="1"/>
        <end position="21"/>
    </location>
</feature>
<evidence type="ECO:0000313" key="5">
    <source>
        <dbReference type="Proteomes" id="UP000032061"/>
    </source>
</evidence>
<reference evidence="4 6" key="2">
    <citation type="submission" date="2016-11" db="EMBL/GenBank/DDBJ databases">
        <title>Whole genomes of Flavobacteriaceae.</title>
        <authorList>
            <person name="Stine C."/>
            <person name="Li C."/>
            <person name="Tadesse D."/>
        </authorList>
    </citation>
    <scope>NUCLEOTIDE SEQUENCE [LARGE SCALE GENOMIC DNA]</scope>
    <source>
        <strain evidence="4 6">ATCC 51468</strain>
    </source>
</reference>
<dbReference type="InterPro" id="IPR011250">
    <property type="entry name" value="OMP/PagP_B-barrel"/>
</dbReference>
<reference evidence="3 5" key="1">
    <citation type="submission" date="2015-01" db="EMBL/GenBank/DDBJ databases">
        <title>Genome of Flavobacterium hibernum DSM 12611.</title>
        <authorList>
            <person name="Stropko S.J."/>
            <person name="Pipes S.E."/>
            <person name="Newman J.D."/>
        </authorList>
    </citation>
    <scope>NUCLEOTIDE SEQUENCE [LARGE SCALE GENOMIC DNA]</scope>
    <source>
        <strain evidence="3 5">DSM 12611</strain>
    </source>
</reference>
<proteinExistence type="predicted"/>
<evidence type="ECO:0000259" key="2">
    <source>
        <dbReference type="Pfam" id="PF13568"/>
    </source>
</evidence>
<sequence length="201" mass="21790">MKIVKKLFIGCILLASTSGFSQSFFKSIGERLYFGVKAGANYSNFTNANFDTEGLTGFHAGAFVGYKFNDHFAVQEEFLYSTQGAKLKGGLMDGEDIKLSYVTVPILLKYKTNFGMYLEAGPQIGILVDEDFSALGIPSSTKFAEKIDGGVAGGIGYEFKNGLGIGARYYLSLTNVSKIKTAGINNDFQNNTAQVSLSYTF</sequence>
<protein>
    <recommendedName>
        <fullName evidence="2">Outer membrane protein beta-barrel domain-containing protein</fullName>
    </recommendedName>
</protein>
<feature type="chain" id="PRO_5002226452" description="Outer membrane protein beta-barrel domain-containing protein" evidence="1">
    <location>
        <begin position="22"/>
        <end position="201"/>
    </location>
</feature>
<evidence type="ECO:0000313" key="6">
    <source>
        <dbReference type="Proteomes" id="UP000198302"/>
    </source>
</evidence>
<evidence type="ECO:0000313" key="3">
    <source>
        <dbReference type="EMBL" id="KIO51733.1"/>
    </source>
</evidence>
<dbReference type="Gene3D" id="2.40.160.20">
    <property type="match status" value="1"/>
</dbReference>
<dbReference type="RefSeq" id="WP_041518860.1">
    <property type="nucleotide sequence ID" value="NZ_JPRK01000013.1"/>
</dbReference>
<keyword evidence="6" id="KW-1185">Reference proteome</keyword>
<gene>
    <name evidence="4" type="ORF">B0A73_00585</name>
    <name evidence="3" type="ORF">IW18_15810</name>
</gene>
<keyword evidence="1" id="KW-0732">Signal</keyword>